<evidence type="ECO:0000313" key="2">
    <source>
        <dbReference type="Proteomes" id="UP000003327"/>
    </source>
</evidence>
<dbReference type="HOGENOM" id="CLU_1946859_0_0_10"/>
<dbReference type="EMBL" id="ACVA01000072">
    <property type="protein sequence ID" value="EEX17261.1"/>
    <property type="molecule type" value="Genomic_DNA"/>
</dbReference>
<sequence>MDLQPTEMVLSSGTGTPLFFVPMLKIFQTMEADVKMELVPTTAGTAVSRVEAVNLSGVTKNLIKCRAMVSDLWECVVTSYAQTFPETNDVNDNTLDTFKDLCGRLGIEIMNLTSDVMEATILDTNFKEI</sequence>
<protein>
    <submittedName>
        <fullName evidence="1">Uncharacterized protein</fullName>
    </submittedName>
</protein>
<organism evidence="1 2">
    <name type="scientific">Prevotella veroralis F0319</name>
    <dbReference type="NCBI Taxonomy" id="649761"/>
    <lineage>
        <taxon>Bacteria</taxon>
        <taxon>Pseudomonadati</taxon>
        <taxon>Bacteroidota</taxon>
        <taxon>Bacteroidia</taxon>
        <taxon>Bacteroidales</taxon>
        <taxon>Prevotellaceae</taxon>
        <taxon>Prevotella</taxon>
    </lineage>
</organism>
<comment type="caution">
    <text evidence="1">The sequence shown here is derived from an EMBL/GenBank/DDBJ whole genome shotgun (WGS) entry which is preliminary data.</text>
</comment>
<accession>C9MT66</accession>
<name>C9MT66_9BACT</name>
<dbReference type="Proteomes" id="UP000003327">
    <property type="component" value="Unassembled WGS sequence"/>
</dbReference>
<evidence type="ECO:0000313" key="1">
    <source>
        <dbReference type="EMBL" id="EEX17261.1"/>
    </source>
</evidence>
<gene>
    <name evidence="1" type="ORF">HMPREF0973_02837</name>
</gene>
<keyword evidence="2" id="KW-1185">Reference proteome</keyword>
<reference evidence="1 2" key="1">
    <citation type="submission" date="2009-09" db="EMBL/GenBank/DDBJ databases">
        <authorList>
            <person name="Weinstock G."/>
            <person name="Sodergren E."/>
            <person name="Clifton S."/>
            <person name="Fulton L."/>
            <person name="Fulton B."/>
            <person name="Courtney L."/>
            <person name="Fronick C."/>
            <person name="Harrison M."/>
            <person name="Strong C."/>
            <person name="Farmer C."/>
            <person name="Delahaunty K."/>
            <person name="Markovic C."/>
            <person name="Hall O."/>
            <person name="Minx P."/>
            <person name="Tomlinson C."/>
            <person name="Mitreva M."/>
            <person name="Nelson J."/>
            <person name="Hou S."/>
            <person name="Wollam A."/>
            <person name="Pepin K.H."/>
            <person name="Johnson M."/>
            <person name="Bhonagiri V."/>
            <person name="Nash W.E."/>
            <person name="Warren W."/>
            <person name="Chinwalla A."/>
            <person name="Mardis E.R."/>
            <person name="Wilson R.K."/>
        </authorList>
    </citation>
    <scope>NUCLEOTIDE SEQUENCE [LARGE SCALE GENOMIC DNA]</scope>
    <source>
        <strain evidence="1 2">F0319</strain>
    </source>
</reference>
<dbReference type="STRING" id="649761.HMPREF0973_02837"/>
<dbReference type="AlphaFoldDB" id="C9MT66"/>
<proteinExistence type="predicted"/>